<evidence type="ECO:0000256" key="5">
    <source>
        <dbReference type="ARBA" id="ARBA00022747"/>
    </source>
</evidence>
<dbReference type="Proteomes" id="UP000295351">
    <property type="component" value="Unassembled WGS sequence"/>
</dbReference>
<keyword evidence="13" id="KW-1185">Reference proteome</keyword>
<evidence type="ECO:0000256" key="7">
    <source>
        <dbReference type="ARBA" id="ARBA00047942"/>
    </source>
</evidence>
<keyword evidence="4" id="KW-0949">S-adenosyl-L-methionine</keyword>
<evidence type="ECO:0000256" key="8">
    <source>
        <dbReference type="ARBA" id="ARBA00049120"/>
    </source>
</evidence>
<dbReference type="InterPro" id="IPR001091">
    <property type="entry name" value="RM_Methyltransferase"/>
</dbReference>
<dbReference type="GO" id="GO:0032259">
    <property type="term" value="P:methylation"/>
    <property type="evidence" value="ECO:0007669"/>
    <property type="project" value="UniProtKB-KW"/>
</dbReference>
<dbReference type="Pfam" id="PF01555">
    <property type="entry name" value="N6_N4_Mtase"/>
    <property type="match status" value="1"/>
</dbReference>
<evidence type="ECO:0000256" key="6">
    <source>
        <dbReference type="ARBA" id="ARBA00023125"/>
    </source>
</evidence>
<dbReference type="SUPFAM" id="SSF53335">
    <property type="entry name" value="S-adenosyl-L-methionine-dependent methyltransferases"/>
    <property type="match status" value="1"/>
</dbReference>
<dbReference type="GO" id="GO:0008170">
    <property type="term" value="F:N-methyltransferase activity"/>
    <property type="evidence" value="ECO:0007669"/>
    <property type="project" value="InterPro"/>
</dbReference>
<evidence type="ECO:0000256" key="1">
    <source>
        <dbReference type="ARBA" id="ARBA00010203"/>
    </source>
</evidence>
<keyword evidence="3 12" id="KW-0808">Transferase</keyword>
<dbReference type="AlphaFoldDB" id="A0A4R2BYC9"/>
<feature type="region of interest" description="Disordered" evidence="10">
    <location>
        <begin position="202"/>
        <end position="221"/>
    </location>
</feature>
<dbReference type="PRINTS" id="PR00508">
    <property type="entry name" value="S21N4MTFRASE"/>
</dbReference>
<dbReference type="PROSITE" id="PS00093">
    <property type="entry name" value="N4_MTASE"/>
    <property type="match status" value="1"/>
</dbReference>
<name>A0A4R2BYC9_SHIGR</name>
<comment type="catalytic activity">
    <reaction evidence="8">
        <text>a 2'-deoxycytidine in DNA + S-adenosyl-L-methionine = an N(4)-methyl-2'-deoxycytidine in DNA + S-adenosyl-L-homocysteine + H(+)</text>
        <dbReference type="Rhea" id="RHEA:16857"/>
        <dbReference type="Rhea" id="RHEA-COMP:11369"/>
        <dbReference type="Rhea" id="RHEA-COMP:13674"/>
        <dbReference type="ChEBI" id="CHEBI:15378"/>
        <dbReference type="ChEBI" id="CHEBI:57856"/>
        <dbReference type="ChEBI" id="CHEBI:59789"/>
        <dbReference type="ChEBI" id="CHEBI:85452"/>
        <dbReference type="ChEBI" id="CHEBI:137933"/>
        <dbReference type="EC" id="2.1.1.113"/>
    </reaction>
</comment>
<evidence type="ECO:0000256" key="4">
    <source>
        <dbReference type="ARBA" id="ARBA00022691"/>
    </source>
</evidence>
<evidence type="ECO:0000313" key="12">
    <source>
        <dbReference type="EMBL" id="TCN32092.1"/>
    </source>
</evidence>
<accession>A0A4R2BYC9</accession>
<evidence type="ECO:0000256" key="10">
    <source>
        <dbReference type="SAM" id="MobiDB-lite"/>
    </source>
</evidence>
<dbReference type="RefSeq" id="WP_245507892.1">
    <property type="nucleotide sequence ID" value="NZ_BAABEI010000017.1"/>
</dbReference>
<keyword evidence="5" id="KW-0680">Restriction system</keyword>
<gene>
    <name evidence="12" type="ORF">EV665_15017</name>
</gene>
<sequence>MTDCILERQPAQTDLFTQFLTALHADGMERVVPGRERSPECPRAGTGPIRVGACELHHGDAAGILPTLPAGSVDLIVTSPPYNIGKSYETRTPLTHYVAFIEQIIGECHRLLGPHGAMSWQVGNYVHKGEVIPIDSLIIPIFRSLGMKVRNRVVWSFGHGLHCSKRLSGRHETIVWATKSDDYTFDLDAIRVPQKYPGKRYYKGPRKGELSGNPKGKNPGDVWDISNVKHNHPEKLDHPCQFPEELIDRLVLSLTATDDVVLDPFAGSGTVGAVCNRLGRKSILVEREEKYVRMATRRLAGHAV</sequence>
<dbReference type="GO" id="GO:0009307">
    <property type="term" value="P:DNA restriction-modification system"/>
    <property type="evidence" value="ECO:0007669"/>
    <property type="project" value="UniProtKB-KW"/>
</dbReference>
<dbReference type="GO" id="GO:0009007">
    <property type="term" value="F:site-specific DNA-methyltransferase (adenine-specific) activity"/>
    <property type="evidence" value="ECO:0007669"/>
    <property type="project" value="UniProtKB-EC"/>
</dbReference>
<dbReference type="EMBL" id="SLVX01000050">
    <property type="protein sequence ID" value="TCN32092.1"/>
    <property type="molecule type" value="Genomic_DNA"/>
</dbReference>
<dbReference type="InterPro" id="IPR017985">
    <property type="entry name" value="MeTrfase_CN4_CS"/>
</dbReference>
<dbReference type="EC" id="2.1.1.-" evidence="9"/>
<dbReference type="GO" id="GO:0015667">
    <property type="term" value="F:site-specific DNA-methyltransferase (cytosine-N4-specific) activity"/>
    <property type="evidence" value="ECO:0007669"/>
    <property type="project" value="UniProtKB-EC"/>
</dbReference>
<evidence type="ECO:0000259" key="11">
    <source>
        <dbReference type="Pfam" id="PF01555"/>
    </source>
</evidence>
<dbReference type="InterPro" id="IPR002941">
    <property type="entry name" value="DNA_methylase_N4/N6"/>
</dbReference>
<keyword evidence="6" id="KW-0238">DNA-binding</keyword>
<evidence type="ECO:0000256" key="2">
    <source>
        <dbReference type="ARBA" id="ARBA00022603"/>
    </source>
</evidence>
<comment type="caution">
    <text evidence="12">The sequence shown here is derived from an EMBL/GenBank/DDBJ whole genome shotgun (WGS) entry which is preliminary data.</text>
</comment>
<feature type="domain" description="DNA methylase N-4/N-6" evidence="11">
    <location>
        <begin position="73"/>
        <end position="296"/>
    </location>
</feature>
<evidence type="ECO:0000256" key="9">
    <source>
        <dbReference type="RuleBase" id="RU362026"/>
    </source>
</evidence>
<keyword evidence="2 12" id="KW-0489">Methyltransferase</keyword>
<dbReference type="Gene3D" id="3.40.50.150">
    <property type="entry name" value="Vaccinia Virus protein VP39"/>
    <property type="match status" value="1"/>
</dbReference>
<dbReference type="GO" id="GO:0003677">
    <property type="term" value="F:DNA binding"/>
    <property type="evidence" value="ECO:0007669"/>
    <property type="project" value="UniProtKB-KW"/>
</dbReference>
<reference evidence="12 13" key="1">
    <citation type="submission" date="2019-03" db="EMBL/GenBank/DDBJ databases">
        <title>Genomic Encyclopedia of Type Strains, Phase IV (KMG-IV): sequencing the most valuable type-strain genomes for metagenomic binning, comparative biology and taxonomic classification.</title>
        <authorList>
            <person name="Goeker M."/>
        </authorList>
    </citation>
    <scope>NUCLEOTIDE SEQUENCE [LARGE SCALE GENOMIC DNA]</scope>
    <source>
        <strain evidence="12 13">DSM 18401</strain>
    </source>
</reference>
<evidence type="ECO:0000256" key="3">
    <source>
        <dbReference type="ARBA" id="ARBA00022679"/>
    </source>
</evidence>
<dbReference type="InterPro" id="IPR029063">
    <property type="entry name" value="SAM-dependent_MTases_sf"/>
</dbReference>
<organism evidence="12 13">
    <name type="scientific">Shinella granuli</name>
    <dbReference type="NCBI Taxonomy" id="323621"/>
    <lineage>
        <taxon>Bacteria</taxon>
        <taxon>Pseudomonadati</taxon>
        <taxon>Pseudomonadota</taxon>
        <taxon>Alphaproteobacteria</taxon>
        <taxon>Hyphomicrobiales</taxon>
        <taxon>Rhizobiaceae</taxon>
        <taxon>Shinella</taxon>
    </lineage>
</organism>
<protein>
    <recommendedName>
        <fullName evidence="9">Methyltransferase</fullName>
        <ecNumber evidence="9">2.1.1.-</ecNumber>
    </recommendedName>
</protein>
<comment type="similarity">
    <text evidence="1">Belongs to the N(4)/N(6)-methyltransferase family. N(4) subfamily.</text>
</comment>
<dbReference type="CDD" id="cd02440">
    <property type="entry name" value="AdoMet_MTases"/>
    <property type="match status" value="1"/>
</dbReference>
<evidence type="ECO:0000313" key="13">
    <source>
        <dbReference type="Proteomes" id="UP000295351"/>
    </source>
</evidence>
<proteinExistence type="inferred from homology"/>
<comment type="catalytic activity">
    <reaction evidence="7">
        <text>a 2'-deoxyadenosine in DNA + S-adenosyl-L-methionine = an N(6)-methyl-2'-deoxyadenosine in DNA + S-adenosyl-L-homocysteine + H(+)</text>
        <dbReference type="Rhea" id="RHEA:15197"/>
        <dbReference type="Rhea" id="RHEA-COMP:12418"/>
        <dbReference type="Rhea" id="RHEA-COMP:12419"/>
        <dbReference type="ChEBI" id="CHEBI:15378"/>
        <dbReference type="ChEBI" id="CHEBI:57856"/>
        <dbReference type="ChEBI" id="CHEBI:59789"/>
        <dbReference type="ChEBI" id="CHEBI:90615"/>
        <dbReference type="ChEBI" id="CHEBI:90616"/>
        <dbReference type="EC" id="2.1.1.72"/>
    </reaction>
</comment>